<dbReference type="GO" id="GO:0006355">
    <property type="term" value="P:regulation of DNA-templated transcription"/>
    <property type="evidence" value="ECO:0007669"/>
    <property type="project" value="InterPro"/>
</dbReference>
<protein>
    <recommendedName>
        <fullName evidence="1">Antitoxin FitA-like ribbon-helix-helix domain-containing protein</fullName>
    </recommendedName>
</protein>
<evidence type="ECO:0000313" key="3">
    <source>
        <dbReference type="Proteomes" id="UP000446866"/>
    </source>
</evidence>
<sequence length="95" mass="11229">MKTIYVRNVDERTHTMLKKAAKERDISMSELVRQLMDGYAMRTEVENLDQKYRAFATDLLALQRAEQENLQRLVTRCERIFAKLEELIDEGSAQY</sequence>
<evidence type="ECO:0000259" key="1">
    <source>
        <dbReference type="Pfam" id="PF22513"/>
    </source>
</evidence>
<dbReference type="SUPFAM" id="SSF47598">
    <property type="entry name" value="Ribbon-helix-helix"/>
    <property type="match status" value="1"/>
</dbReference>
<dbReference type="EMBL" id="QXWK01000022">
    <property type="protein sequence ID" value="NBH62310.1"/>
    <property type="molecule type" value="Genomic_DNA"/>
</dbReference>
<keyword evidence="3" id="KW-1185">Reference proteome</keyword>
<reference evidence="2 3" key="1">
    <citation type="submission" date="2018-08" db="EMBL/GenBank/DDBJ databases">
        <title>Murine metabolic-syndrome-specific gut microbial biobank.</title>
        <authorList>
            <person name="Liu C."/>
        </authorList>
    </citation>
    <scope>NUCLEOTIDE SEQUENCE [LARGE SCALE GENOMIC DNA]</scope>
    <source>
        <strain evidence="2 3">28</strain>
    </source>
</reference>
<name>A0A845QJL3_9FIRM</name>
<accession>A0A845QJL3</accession>
<proteinExistence type="predicted"/>
<organism evidence="2 3">
    <name type="scientific">Anaerotruncus colihominis</name>
    <dbReference type="NCBI Taxonomy" id="169435"/>
    <lineage>
        <taxon>Bacteria</taxon>
        <taxon>Bacillati</taxon>
        <taxon>Bacillota</taxon>
        <taxon>Clostridia</taxon>
        <taxon>Eubacteriales</taxon>
        <taxon>Oscillospiraceae</taxon>
        <taxon>Anaerotruncus</taxon>
    </lineage>
</organism>
<dbReference type="InterPro" id="IPR010985">
    <property type="entry name" value="Ribbon_hlx_hlx"/>
</dbReference>
<dbReference type="RefSeq" id="WP_160202599.1">
    <property type="nucleotide sequence ID" value="NZ_QXWK01000022.1"/>
</dbReference>
<gene>
    <name evidence="2" type="ORF">D0435_11665</name>
</gene>
<dbReference type="Pfam" id="PF22513">
    <property type="entry name" value="FitA-like_RHH"/>
    <property type="match status" value="1"/>
</dbReference>
<dbReference type="InterPro" id="IPR053853">
    <property type="entry name" value="FitA-like_RHH"/>
</dbReference>
<feature type="domain" description="Antitoxin FitA-like ribbon-helix-helix" evidence="1">
    <location>
        <begin position="3"/>
        <end position="35"/>
    </location>
</feature>
<dbReference type="Proteomes" id="UP000446866">
    <property type="component" value="Unassembled WGS sequence"/>
</dbReference>
<evidence type="ECO:0000313" key="2">
    <source>
        <dbReference type="EMBL" id="NBH62310.1"/>
    </source>
</evidence>
<comment type="caution">
    <text evidence="2">The sequence shown here is derived from an EMBL/GenBank/DDBJ whole genome shotgun (WGS) entry which is preliminary data.</text>
</comment>
<dbReference type="AlphaFoldDB" id="A0A845QJL3"/>